<protein>
    <submittedName>
        <fullName evidence="1">Uncharacterized protein</fullName>
    </submittedName>
</protein>
<evidence type="ECO:0000313" key="2">
    <source>
        <dbReference type="Proteomes" id="UP000475862"/>
    </source>
</evidence>
<dbReference type="EMBL" id="VYZN01000042">
    <property type="protein sequence ID" value="KAE9530476.1"/>
    <property type="molecule type" value="Genomic_DNA"/>
</dbReference>
<proteinExistence type="predicted"/>
<dbReference type="AlphaFoldDB" id="A0A6G0TC11"/>
<reference evidence="1 2" key="1">
    <citation type="submission" date="2019-08" db="EMBL/GenBank/DDBJ databases">
        <title>The genome of the soybean aphid Biotype 1, its phylome, world population structure and adaptation to the North American continent.</title>
        <authorList>
            <person name="Giordano R."/>
            <person name="Donthu R.K."/>
            <person name="Hernandez A.G."/>
            <person name="Wright C.L."/>
            <person name="Zimin A.V."/>
        </authorList>
    </citation>
    <scope>NUCLEOTIDE SEQUENCE [LARGE SCALE GENOMIC DNA]</scope>
    <source>
        <tissue evidence="1">Whole aphids</tissue>
    </source>
</reference>
<evidence type="ECO:0000313" key="1">
    <source>
        <dbReference type="EMBL" id="KAE9530476.1"/>
    </source>
</evidence>
<gene>
    <name evidence="1" type="ORF">AGLY_010938</name>
</gene>
<keyword evidence="2" id="KW-1185">Reference proteome</keyword>
<dbReference type="Proteomes" id="UP000475862">
    <property type="component" value="Unassembled WGS sequence"/>
</dbReference>
<organism evidence="1 2">
    <name type="scientific">Aphis glycines</name>
    <name type="common">Soybean aphid</name>
    <dbReference type="NCBI Taxonomy" id="307491"/>
    <lineage>
        <taxon>Eukaryota</taxon>
        <taxon>Metazoa</taxon>
        <taxon>Ecdysozoa</taxon>
        <taxon>Arthropoda</taxon>
        <taxon>Hexapoda</taxon>
        <taxon>Insecta</taxon>
        <taxon>Pterygota</taxon>
        <taxon>Neoptera</taxon>
        <taxon>Paraneoptera</taxon>
        <taxon>Hemiptera</taxon>
        <taxon>Sternorrhyncha</taxon>
        <taxon>Aphidomorpha</taxon>
        <taxon>Aphidoidea</taxon>
        <taxon>Aphididae</taxon>
        <taxon>Aphidini</taxon>
        <taxon>Aphis</taxon>
        <taxon>Aphis</taxon>
    </lineage>
</organism>
<comment type="caution">
    <text evidence="1">The sequence shown here is derived from an EMBL/GenBank/DDBJ whole genome shotgun (WGS) entry which is preliminary data.</text>
</comment>
<name>A0A6G0TC11_APHGL</name>
<accession>A0A6G0TC11</accession>
<sequence length="178" mass="20847">MSNCNTNSQPSDLNFKTNLMKLFDVNRSEFCQYIVLSVLAKLILCIKTNLMKLLDMYNNMDLLCLIYGNKCLSTNNRHLSFLALNSYQLMTIINKLTDINTNRKKKLILKNSCFYELLKYLNVKSIGLIKGTVERQSPFEDLINLVSHKFKQIYEPVSHHHLEILLFIFELLKCMLDR</sequence>